<dbReference type="AlphaFoldDB" id="A0ABC8SS39"/>
<gene>
    <name evidence="2" type="ORF">ILEXP_LOCUS26308</name>
</gene>
<organism evidence="2 3">
    <name type="scientific">Ilex paraguariensis</name>
    <name type="common">yerba mate</name>
    <dbReference type="NCBI Taxonomy" id="185542"/>
    <lineage>
        <taxon>Eukaryota</taxon>
        <taxon>Viridiplantae</taxon>
        <taxon>Streptophyta</taxon>
        <taxon>Embryophyta</taxon>
        <taxon>Tracheophyta</taxon>
        <taxon>Spermatophyta</taxon>
        <taxon>Magnoliopsida</taxon>
        <taxon>eudicotyledons</taxon>
        <taxon>Gunneridae</taxon>
        <taxon>Pentapetalae</taxon>
        <taxon>asterids</taxon>
        <taxon>campanulids</taxon>
        <taxon>Aquifoliales</taxon>
        <taxon>Aquifoliaceae</taxon>
        <taxon>Ilex</taxon>
    </lineage>
</organism>
<dbReference type="Proteomes" id="UP001642360">
    <property type="component" value="Unassembled WGS sequence"/>
</dbReference>
<proteinExistence type="predicted"/>
<evidence type="ECO:0000256" key="1">
    <source>
        <dbReference type="SAM" id="MobiDB-lite"/>
    </source>
</evidence>
<feature type="region of interest" description="Disordered" evidence="1">
    <location>
        <begin position="159"/>
        <end position="182"/>
    </location>
</feature>
<keyword evidence="3" id="KW-1185">Reference proteome</keyword>
<sequence length="283" mass="32583">MRLMSYVWQPYFDHSVLVSSTSQFSVGHGKSMCKVLDLFRMPALKHKAELEEWPRPKPYRGMSKERTLEFWWCHLNISNSPAIATPLRKCTHQNEEMVWGNAKEGSADEENNLYVTIMTWLWGGFSGQSSFFHRQETSIFFRTTGMGVSTSYSLFDDSARKLNNPENDSREKERPGQTMDLPKVIHPGAEIDRESEMTAQHKPPYLRRLRFAVDPLWFCSKPPLDPSSLILIVGAFNALDVDQKKEAFPWVGKVVASSLSFSRFRYRIVSLGERCRSSPFDLT</sequence>
<accession>A0ABC8SS39</accession>
<evidence type="ECO:0000313" key="3">
    <source>
        <dbReference type="Proteomes" id="UP001642360"/>
    </source>
</evidence>
<dbReference type="EMBL" id="CAUOFW020003058">
    <property type="protein sequence ID" value="CAK9157738.1"/>
    <property type="molecule type" value="Genomic_DNA"/>
</dbReference>
<name>A0ABC8SS39_9AQUA</name>
<reference evidence="2 3" key="1">
    <citation type="submission" date="2024-02" db="EMBL/GenBank/DDBJ databases">
        <authorList>
            <person name="Vignale AGUSTIN F."/>
            <person name="Sosa J E."/>
            <person name="Modenutti C."/>
        </authorList>
    </citation>
    <scope>NUCLEOTIDE SEQUENCE [LARGE SCALE GENOMIC DNA]</scope>
</reference>
<evidence type="ECO:0000313" key="2">
    <source>
        <dbReference type="EMBL" id="CAK9157738.1"/>
    </source>
</evidence>
<protein>
    <submittedName>
        <fullName evidence="2">Uncharacterized protein</fullName>
    </submittedName>
</protein>
<comment type="caution">
    <text evidence="2">The sequence shown here is derived from an EMBL/GenBank/DDBJ whole genome shotgun (WGS) entry which is preliminary data.</text>
</comment>